<organism evidence="2 3">
    <name type="scientific">Bubo bubo</name>
    <name type="common">Eurasian eagle-owl</name>
    <name type="synonym">Strix bubo</name>
    <dbReference type="NCBI Taxonomy" id="30461"/>
    <lineage>
        <taxon>Eukaryota</taxon>
        <taxon>Metazoa</taxon>
        <taxon>Chordata</taxon>
        <taxon>Craniata</taxon>
        <taxon>Vertebrata</taxon>
        <taxon>Euteleostomi</taxon>
        <taxon>Archelosauria</taxon>
        <taxon>Archosauria</taxon>
        <taxon>Dinosauria</taxon>
        <taxon>Saurischia</taxon>
        <taxon>Theropoda</taxon>
        <taxon>Coelurosauria</taxon>
        <taxon>Aves</taxon>
        <taxon>Neognathae</taxon>
        <taxon>Neoaves</taxon>
        <taxon>Telluraves</taxon>
        <taxon>Strigiformes</taxon>
        <taxon>Strigidae</taxon>
        <taxon>Bubo</taxon>
    </lineage>
</organism>
<sequence length="57" mass="6307">MASEAEPIELEESGKLCGHVFCSQCLRDSLRNTAFLWSKLLLVMSLILVLNLGLSLN</sequence>
<proteinExistence type="predicted"/>
<evidence type="ECO:0000313" key="2">
    <source>
        <dbReference type="Ensembl" id="ENSBOBP00000018561.1"/>
    </source>
</evidence>
<keyword evidence="3" id="KW-1185">Reference proteome</keyword>
<dbReference type="SUPFAM" id="SSF57850">
    <property type="entry name" value="RING/U-box"/>
    <property type="match status" value="1"/>
</dbReference>
<feature type="transmembrane region" description="Helical" evidence="1">
    <location>
        <begin position="36"/>
        <end position="54"/>
    </location>
</feature>
<evidence type="ECO:0000313" key="3">
    <source>
        <dbReference type="Proteomes" id="UP000694567"/>
    </source>
</evidence>
<dbReference type="AlphaFoldDB" id="A0A8C0FH22"/>
<name>A0A8C0FH22_BUBBB</name>
<keyword evidence="1" id="KW-0472">Membrane</keyword>
<reference evidence="2" key="2">
    <citation type="submission" date="2025-09" db="UniProtKB">
        <authorList>
            <consortium name="Ensembl"/>
        </authorList>
    </citation>
    <scope>IDENTIFICATION</scope>
</reference>
<keyword evidence="1" id="KW-0812">Transmembrane</keyword>
<evidence type="ECO:0000256" key="1">
    <source>
        <dbReference type="SAM" id="Phobius"/>
    </source>
</evidence>
<dbReference type="Proteomes" id="UP000694567">
    <property type="component" value="Unplaced"/>
</dbReference>
<dbReference type="Ensembl" id="ENSBOBT00000018985.1">
    <property type="protein sequence ID" value="ENSBOBP00000018561.1"/>
    <property type="gene ID" value="ENSBOBG00000011449.1"/>
</dbReference>
<keyword evidence="1" id="KW-1133">Transmembrane helix</keyword>
<protein>
    <submittedName>
        <fullName evidence="2">Uncharacterized protein</fullName>
    </submittedName>
</protein>
<accession>A0A8C0FH22</accession>
<reference evidence="2" key="1">
    <citation type="submission" date="2025-08" db="UniProtKB">
        <authorList>
            <consortium name="Ensembl"/>
        </authorList>
    </citation>
    <scope>IDENTIFICATION</scope>
</reference>